<gene>
    <name evidence="2" type="ORF">RUM44_009348</name>
</gene>
<evidence type="ECO:0000313" key="2">
    <source>
        <dbReference type="EMBL" id="KAK6626871.1"/>
    </source>
</evidence>
<sequence length="129" mass="14403">MKGDHFVSIPGMNSSYLTIVYVSPTRSDSKREGRVLQKGKTKHNYLANVGEIARYEVTGIFCHGTSHPEETVPGGGGWIRKTGQRRKGNEEIVGEGRREEERGGETKDDEKSQFCARNERFVCCPVGEI</sequence>
<protein>
    <submittedName>
        <fullName evidence="2">Uncharacterized protein</fullName>
    </submittedName>
</protein>
<dbReference type="EMBL" id="JAWJWF010000045">
    <property type="protein sequence ID" value="KAK6626871.1"/>
    <property type="molecule type" value="Genomic_DNA"/>
</dbReference>
<evidence type="ECO:0000256" key="1">
    <source>
        <dbReference type="SAM" id="MobiDB-lite"/>
    </source>
</evidence>
<keyword evidence="3" id="KW-1185">Reference proteome</keyword>
<dbReference type="Proteomes" id="UP001359485">
    <property type="component" value="Unassembled WGS sequence"/>
</dbReference>
<organism evidence="2 3">
    <name type="scientific">Polyplax serrata</name>
    <name type="common">Common mouse louse</name>
    <dbReference type="NCBI Taxonomy" id="468196"/>
    <lineage>
        <taxon>Eukaryota</taxon>
        <taxon>Metazoa</taxon>
        <taxon>Ecdysozoa</taxon>
        <taxon>Arthropoda</taxon>
        <taxon>Hexapoda</taxon>
        <taxon>Insecta</taxon>
        <taxon>Pterygota</taxon>
        <taxon>Neoptera</taxon>
        <taxon>Paraneoptera</taxon>
        <taxon>Psocodea</taxon>
        <taxon>Troctomorpha</taxon>
        <taxon>Phthiraptera</taxon>
        <taxon>Anoplura</taxon>
        <taxon>Polyplacidae</taxon>
        <taxon>Polyplax</taxon>
    </lineage>
</organism>
<reference evidence="2 3" key="1">
    <citation type="submission" date="2023-09" db="EMBL/GenBank/DDBJ databases">
        <title>Genomes of two closely related lineages of the louse Polyplax serrata with different host specificities.</title>
        <authorList>
            <person name="Martinu J."/>
            <person name="Tarabai H."/>
            <person name="Stefka J."/>
            <person name="Hypsa V."/>
        </authorList>
    </citation>
    <scope>NUCLEOTIDE SEQUENCE [LARGE SCALE GENOMIC DNA]</scope>
    <source>
        <strain evidence="2">98ZLc_SE</strain>
    </source>
</reference>
<name>A0ABR1AT23_POLSC</name>
<feature type="region of interest" description="Disordered" evidence="1">
    <location>
        <begin position="65"/>
        <end position="111"/>
    </location>
</feature>
<feature type="compositionally biased region" description="Basic and acidic residues" evidence="1">
    <location>
        <begin position="87"/>
        <end position="111"/>
    </location>
</feature>
<proteinExistence type="predicted"/>
<evidence type="ECO:0000313" key="3">
    <source>
        <dbReference type="Proteomes" id="UP001359485"/>
    </source>
</evidence>
<accession>A0ABR1AT23</accession>
<comment type="caution">
    <text evidence="2">The sequence shown here is derived from an EMBL/GenBank/DDBJ whole genome shotgun (WGS) entry which is preliminary data.</text>
</comment>